<proteinExistence type="inferred from homology"/>
<dbReference type="SUPFAM" id="SSF56112">
    <property type="entry name" value="Protein kinase-like (PK-like)"/>
    <property type="match status" value="1"/>
</dbReference>
<sequence length="914" mass="104143">MSNSESRINDLLGRLRTENSSSSVPLHVLNGPEQNGQRRPNRPNLNLNSLTNPGSPNMKRPNNLPFSPKRNDHQETDKKLREIMKISGNLKINGVNYMTDIKDMEHIEELGNGTCGHVVKMKHTASSEVIAVKQMRRSGNSEENKRIIMDIEVVIKSHDCPFIVQCLGCFITEAEVWICMELMATCFDKLLKRLKQPIPEPVIGKVTVSTVKALSYLKEKHGVIHRDVKPSNILLDERGNIKLCDFGISGRLVDSMVKSRSAGCTAYMAPERIEPADPNNPDYDIRADVWSLGITLMELATGMFPYQDCKTDFEVLSKVIVQDPPTLPEDKDFTPEFRQFVSLCLKKDPKQRPKYDKLQNENFLKKYEIIEVNVAEWFAKAMQQADLLATKKAAPRQAPPPIVTSRRQFLKPIQDQNPSPQTQVSSLTNGTTPSSSPLLQRNETSAHPFISLESKFKESYNSLTISRPPDGRSIHNSRLTTFQNPNANVAHQRDTLLNSTHQRTTERNYSPYRNFYTPSSHDRLSNIPDRDRYPSPTPQRSQYPSPTLQRSQYPSPPTQRSQYASPLSQRTQIPDVVSSPYTSPYFPRRTLSESRWESPGGSPLLARNQIQTSQEQLCGNTSPILIQRFHHQQKQQEKAREAEEAAKEDPSKIYRPFFVHYSPYRNFYTPSSHDRLSNIPDRDRYPSPTPQRSQYPSPTLQRSQYPSPPTQRSQYASPLSQRTQIPDVVSSPYTSPYFPRRTLSESRWESPGGSPLLARNQIQTSQEQLCGNTSPILIQRFHHQQKQQEKAREAEEAAKEDPSRRKYASFIKLNLSGDRSGWSSRHQSPEPPPRLNRTISGDNQSPLAARRTYLDNSNSPGLSRRYISPTPPVPPPRRLSESTSVPGSPQHLRTQFHYTPEPQRRYYQNSDISS</sequence>
<dbReference type="GO" id="GO:0005524">
    <property type="term" value="F:ATP binding"/>
    <property type="evidence" value="ECO:0007669"/>
    <property type="project" value="UniProtKB-KW"/>
</dbReference>
<dbReference type="EC" id="2.7.12.2" evidence="9"/>
<keyword evidence="5 16" id="KW-0418">Kinase</keyword>
<feature type="compositionally biased region" description="Basic and acidic residues" evidence="13">
    <location>
        <begin position="786"/>
        <end position="804"/>
    </location>
</feature>
<evidence type="ECO:0000256" key="11">
    <source>
        <dbReference type="ARBA" id="ARBA00049299"/>
    </source>
</evidence>
<keyword evidence="6" id="KW-0067">ATP-binding</keyword>
<feature type="compositionally biased region" description="Polar residues" evidence="13">
    <location>
        <begin position="690"/>
        <end position="724"/>
    </location>
</feature>
<evidence type="ECO:0000313" key="16">
    <source>
        <dbReference type="RefSeq" id="XP_018327857.1"/>
    </source>
</evidence>
<evidence type="ECO:0000256" key="9">
    <source>
        <dbReference type="ARBA" id="ARBA00038999"/>
    </source>
</evidence>
<name>A0A1W4X4W9_AGRPL</name>
<keyword evidence="1" id="KW-0723">Serine/threonine-protein kinase</keyword>
<comment type="catalytic activity">
    <reaction evidence="11">
        <text>L-threonyl-[protein] + ATP = O-phospho-L-threonyl-[protein] + ADP + H(+)</text>
        <dbReference type="Rhea" id="RHEA:46608"/>
        <dbReference type="Rhea" id="RHEA-COMP:11060"/>
        <dbReference type="Rhea" id="RHEA-COMP:11605"/>
        <dbReference type="ChEBI" id="CHEBI:15378"/>
        <dbReference type="ChEBI" id="CHEBI:30013"/>
        <dbReference type="ChEBI" id="CHEBI:30616"/>
        <dbReference type="ChEBI" id="CHEBI:61977"/>
        <dbReference type="ChEBI" id="CHEBI:456216"/>
        <dbReference type="EC" id="2.7.12.2"/>
    </reaction>
</comment>
<dbReference type="FunCoup" id="A0A1W4X4W9">
    <property type="interactions" value="220"/>
</dbReference>
<evidence type="ECO:0000259" key="14">
    <source>
        <dbReference type="PROSITE" id="PS50011"/>
    </source>
</evidence>
<feature type="region of interest" description="Disordered" evidence="13">
    <location>
        <begin position="462"/>
        <end position="584"/>
    </location>
</feature>
<evidence type="ECO:0000256" key="12">
    <source>
        <dbReference type="ARBA" id="ARBA00051693"/>
    </source>
</evidence>
<comment type="catalytic activity">
    <reaction evidence="10">
        <text>L-seryl-[protein] + ATP = O-phospho-L-seryl-[protein] + ADP + H(+)</text>
        <dbReference type="Rhea" id="RHEA:17989"/>
        <dbReference type="Rhea" id="RHEA-COMP:9863"/>
        <dbReference type="Rhea" id="RHEA-COMP:11604"/>
        <dbReference type="ChEBI" id="CHEBI:15378"/>
        <dbReference type="ChEBI" id="CHEBI:29999"/>
        <dbReference type="ChEBI" id="CHEBI:30616"/>
        <dbReference type="ChEBI" id="CHEBI:83421"/>
        <dbReference type="ChEBI" id="CHEBI:456216"/>
        <dbReference type="EC" id="2.7.12.2"/>
    </reaction>
</comment>
<feature type="region of interest" description="Disordered" evidence="13">
    <location>
        <begin position="630"/>
        <end position="649"/>
    </location>
</feature>
<feature type="compositionally biased region" description="Polar residues" evidence="13">
    <location>
        <begin position="474"/>
        <end position="502"/>
    </location>
</feature>
<dbReference type="GO" id="GO:0016477">
    <property type="term" value="P:cell migration"/>
    <property type="evidence" value="ECO:0007669"/>
    <property type="project" value="UniProtKB-ARBA"/>
</dbReference>
<feature type="region of interest" description="Disordered" evidence="13">
    <location>
        <begin position="412"/>
        <end position="441"/>
    </location>
</feature>
<dbReference type="GO" id="GO:0006950">
    <property type="term" value="P:response to stress"/>
    <property type="evidence" value="ECO:0007669"/>
    <property type="project" value="UniProtKB-ARBA"/>
</dbReference>
<evidence type="ECO:0000256" key="5">
    <source>
        <dbReference type="ARBA" id="ARBA00022777"/>
    </source>
</evidence>
<gene>
    <name evidence="16" type="primary">LOC108738775</name>
</gene>
<dbReference type="PANTHER" id="PTHR47238:SF2">
    <property type="entry name" value="DUAL SPECIFICITY MITOGEN-ACTIVATED PROTEIN KINASE KINASE HEMIPTEROUS"/>
    <property type="match status" value="1"/>
</dbReference>
<feature type="compositionally biased region" description="Basic and acidic residues" evidence="13">
    <location>
        <begin position="672"/>
        <end position="685"/>
    </location>
</feature>
<dbReference type="RefSeq" id="XP_018327857.1">
    <property type="nucleotide sequence ID" value="XM_018472355.2"/>
</dbReference>
<feature type="compositionally biased region" description="Polar residues" evidence="13">
    <location>
        <begin position="837"/>
        <end position="846"/>
    </location>
</feature>
<feature type="compositionally biased region" description="Polar residues" evidence="13">
    <location>
        <begin position="538"/>
        <end position="572"/>
    </location>
</feature>
<dbReference type="KEGG" id="apln:108738775"/>
<dbReference type="GO" id="GO:0010508">
    <property type="term" value="P:positive regulation of autophagy"/>
    <property type="evidence" value="ECO:0007669"/>
    <property type="project" value="UniProtKB-ARBA"/>
</dbReference>
<dbReference type="SMART" id="SM00220">
    <property type="entry name" value="S_TKc"/>
    <property type="match status" value="1"/>
</dbReference>
<dbReference type="PROSITE" id="PS00108">
    <property type="entry name" value="PROTEIN_KINASE_ST"/>
    <property type="match status" value="1"/>
</dbReference>
<dbReference type="InterPro" id="IPR011009">
    <property type="entry name" value="Kinase-like_dom_sf"/>
</dbReference>
<dbReference type="Pfam" id="PF00069">
    <property type="entry name" value="Pkinase"/>
    <property type="match status" value="1"/>
</dbReference>
<dbReference type="FunFam" id="3.30.200.20:FF:000040">
    <property type="entry name" value="Dual specificity mitogen-activated protein kinase kinase"/>
    <property type="match status" value="1"/>
</dbReference>
<feature type="compositionally biased region" description="Basic and acidic residues" evidence="13">
    <location>
        <begin position="520"/>
        <end position="533"/>
    </location>
</feature>
<dbReference type="InterPro" id="IPR008271">
    <property type="entry name" value="Ser/Thr_kinase_AS"/>
</dbReference>
<evidence type="ECO:0000256" key="2">
    <source>
        <dbReference type="ARBA" id="ARBA00022553"/>
    </source>
</evidence>
<evidence type="ECO:0000313" key="15">
    <source>
        <dbReference type="Proteomes" id="UP000192223"/>
    </source>
</evidence>
<organism evidence="15 16">
    <name type="scientific">Agrilus planipennis</name>
    <name type="common">Emerald ash borer</name>
    <name type="synonym">Agrilus marcopoli</name>
    <dbReference type="NCBI Taxonomy" id="224129"/>
    <lineage>
        <taxon>Eukaryota</taxon>
        <taxon>Metazoa</taxon>
        <taxon>Ecdysozoa</taxon>
        <taxon>Arthropoda</taxon>
        <taxon>Hexapoda</taxon>
        <taxon>Insecta</taxon>
        <taxon>Pterygota</taxon>
        <taxon>Neoptera</taxon>
        <taxon>Endopterygota</taxon>
        <taxon>Coleoptera</taxon>
        <taxon>Polyphaga</taxon>
        <taxon>Elateriformia</taxon>
        <taxon>Buprestoidea</taxon>
        <taxon>Buprestidae</taxon>
        <taxon>Agrilinae</taxon>
        <taxon>Agrilus</taxon>
    </lineage>
</organism>
<dbReference type="GO" id="GO:0004674">
    <property type="term" value="F:protein serine/threonine kinase activity"/>
    <property type="evidence" value="ECO:0007669"/>
    <property type="project" value="UniProtKB-KW"/>
</dbReference>
<feature type="compositionally biased region" description="Low complexity" evidence="13">
    <location>
        <begin position="34"/>
        <end position="57"/>
    </location>
</feature>
<keyword evidence="15" id="KW-1185">Reference proteome</keyword>
<protein>
    <recommendedName>
        <fullName evidence="9">mitogen-activated protein kinase kinase</fullName>
        <ecNumber evidence="9">2.7.12.2</ecNumber>
    </recommendedName>
</protein>
<evidence type="ECO:0000256" key="13">
    <source>
        <dbReference type="SAM" id="MobiDB-lite"/>
    </source>
</evidence>
<comment type="catalytic activity">
    <reaction evidence="12">
        <text>L-tyrosyl-[protein] + ATP = O-phospho-L-tyrosyl-[protein] + ADP + H(+)</text>
        <dbReference type="Rhea" id="RHEA:10596"/>
        <dbReference type="Rhea" id="RHEA-COMP:10136"/>
        <dbReference type="Rhea" id="RHEA-COMP:20101"/>
        <dbReference type="ChEBI" id="CHEBI:15378"/>
        <dbReference type="ChEBI" id="CHEBI:30616"/>
        <dbReference type="ChEBI" id="CHEBI:46858"/>
        <dbReference type="ChEBI" id="CHEBI:61978"/>
        <dbReference type="ChEBI" id="CHEBI:456216"/>
        <dbReference type="EC" id="2.7.12.2"/>
    </reaction>
</comment>
<dbReference type="FunFam" id="1.10.510.10:FF:000432">
    <property type="entry name" value="mitogen-activated protein kinase kinase 3"/>
    <property type="match status" value="1"/>
</dbReference>
<evidence type="ECO:0000256" key="8">
    <source>
        <dbReference type="ARBA" id="ARBA00038035"/>
    </source>
</evidence>
<evidence type="ECO:0000256" key="1">
    <source>
        <dbReference type="ARBA" id="ARBA00022527"/>
    </source>
</evidence>
<dbReference type="GO" id="GO:0043068">
    <property type="term" value="P:positive regulation of programmed cell death"/>
    <property type="evidence" value="ECO:0007669"/>
    <property type="project" value="UniProtKB-ARBA"/>
</dbReference>
<dbReference type="Gene3D" id="1.10.510.10">
    <property type="entry name" value="Transferase(Phosphotransferase) domain 1"/>
    <property type="match status" value="1"/>
</dbReference>
<dbReference type="AlphaFoldDB" id="A0A1W4X4W9"/>
<keyword evidence="4" id="KW-0547">Nucleotide-binding</keyword>
<dbReference type="GeneID" id="108738775"/>
<evidence type="ECO:0000256" key="6">
    <source>
        <dbReference type="ARBA" id="ARBA00022840"/>
    </source>
</evidence>
<feature type="compositionally biased region" description="Basic and acidic residues" evidence="13">
    <location>
        <begin position="634"/>
        <end position="649"/>
    </location>
</feature>
<dbReference type="GO" id="GO:0030707">
    <property type="term" value="P:follicle cell of egg chamber development"/>
    <property type="evidence" value="ECO:0007669"/>
    <property type="project" value="UniProtKB-ARBA"/>
</dbReference>
<keyword evidence="7" id="KW-0829">Tyrosine-protein kinase</keyword>
<keyword evidence="3" id="KW-0808">Transferase</keyword>
<feature type="region of interest" description="Disordered" evidence="13">
    <location>
        <begin position="669"/>
        <end position="736"/>
    </location>
</feature>
<feature type="domain" description="Protein kinase" evidence="14">
    <location>
        <begin position="104"/>
        <end position="364"/>
    </location>
</feature>
<dbReference type="STRING" id="224129.A0A1W4X4W9"/>
<dbReference type="Gene3D" id="3.30.200.20">
    <property type="entry name" value="Phosphorylase Kinase, domain 1"/>
    <property type="match status" value="1"/>
</dbReference>
<dbReference type="Proteomes" id="UP000192223">
    <property type="component" value="Unplaced"/>
</dbReference>
<feature type="region of interest" description="Disordered" evidence="13">
    <location>
        <begin position="782"/>
        <end position="914"/>
    </location>
</feature>
<dbReference type="GO" id="GO:0004713">
    <property type="term" value="F:protein tyrosine kinase activity"/>
    <property type="evidence" value="ECO:0007669"/>
    <property type="project" value="UniProtKB-KW"/>
</dbReference>
<accession>A0A1W4X4W9</accession>
<dbReference type="PROSITE" id="PS50011">
    <property type="entry name" value="PROTEIN_KINASE_DOM"/>
    <property type="match status" value="1"/>
</dbReference>
<evidence type="ECO:0000256" key="4">
    <source>
        <dbReference type="ARBA" id="ARBA00022741"/>
    </source>
</evidence>
<feature type="region of interest" description="Disordered" evidence="13">
    <location>
        <begin position="1"/>
        <end position="76"/>
    </location>
</feature>
<dbReference type="InterPro" id="IPR052468">
    <property type="entry name" value="Dual_spec_MAPK_kinase"/>
</dbReference>
<keyword evidence="2" id="KW-0597">Phosphoprotein</keyword>
<reference evidence="16" key="1">
    <citation type="submission" date="2025-08" db="UniProtKB">
        <authorList>
            <consortium name="RefSeq"/>
        </authorList>
    </citation>
    <scope>IDENTIFICATION</scope>
    <source>
        <tissue evidence="16">Entire body</tissue>
    </source>
</reference>
<dbReference type="GO" id="GO:0005829">
    <property type="term" value="C:cytosol"/>
    <property type="evidence" value="ECO:0007669"/>
    <property type="project" value="UniProtKB-ARBA"/>
</dbReference>
<dbReference type="InterPro" id="IPR000719">
    <property type="entry name" value="Prot_kinase_dom"/>
</dbReference>
<dbReference type="PANTHER" id="PTHR47238">
    <property type="entry name" value="MITOGEN-ACTIVATED PROTEIN KINASE KINASE 5"/>
    <property type="match status" value="1"/>
</dbReference>
<feature type="compositionally biased region" description="Polar residues" evidence="13">
    <location>
        <begin position="414"/>
        <end position="441"/>
    </location>
</feature>
<dbReference type="InParanoid" id="A0A1W4X4W9"/>
<evidence type="ECO:0000256" key="7">
    <source>
        <dbReference type="ARBA" id="ARBA00023137"/>
    </source>
</evidence>
<comment type="similarity">
    <text evidence="8">Belongs to the protein kinase superfamily. STE Ser/Thr protein kinase family. MAP kinase kinase subfamily.</text>
</comment>
<dbReference type="GO" id="GO:0051239">
    <property type="term" value="P:regulation of multicellular organismal process"/>
    <property type="evidence" value="ECO:0007669"/>
    <property type="project" value="UniProtKB-ARBA"/>
</dbReference>
<dbReference type="CDD" id="cd06618">
    <property type="entry name" value="PKc_MKK7"/>
    <property type="match status" value="1"/>
</dbReference>
<feature type="compositionally biased region" description="Polar residues" evidence="13">
    <location>
        <begin position="881"/>
        <end position="897"/>
    </location>
</feature>
<evidence type="ECO:0000256" key="3">
    <source>
        <dbReference type="ARBA" id="ARBA00022679"/>
    </source>
</evidence>
<dbReference type="OrthoDB" id="10252354at2759"/>
<evidence type="ECO:0000256" key="10">
    <source>
        <dbReference type="ARBA" id="ARBA00049014"/>
    </source>
</evidence>
<dbReference type="GO" id="GO:0004708">
    <property type="term" value="F:MAP kinase kinase activity"/>
    <property type="evidence" value="ECO:0007669"/>
    <property type="project" value="UniProtKB-EC"/>
</dbReference>